<keyword evidence="2" id="KW-1185">Reference proteome</keyword>
<dbReference type="EMBL" id="SEOQ01000121">
    <property type="protein sequence ID" value="TFY70037.1"/>
    <property type="molecule type" value="Genomic_DNA"/>
</dbReference>
<evidence type="ECO:0000313" key="2">
    <source>
        <dbReference type="Proteomes" id="UP000298327"/>
    </source>
</evidence>
<dbReference type="SUPFAM" id="SSF52047">
    <property type="entry name" value="RNI-like"/>
    <property type="match status" value="1"/>
</dbReference>
<gene>
    <name evidence="1" type="ORF">EVG20_g2889</name>
</gene>
<accession>A0A4Y9Z7N2</accession>
<evidence type="ECO:0008006" key="3">
    <source>
        <dbReference type="Google" id="ProtNLM"/>
    </source>
</evidence>
<dbReference type="OrthoDB" id="2786563at2759"/>
<name>A0A4Y9Z7N2_9AGAM</name>
<reference evidence="1 2" key="1">
    <citation type="submission" date="2019-02" db="EMBL/GenBank/DDBJ databases">
        <title>Genome sequencing of the rare red list fungi Dentipellis fragilis.</title>
        <authorList>
            <person name="Buettner E."/>
            <person name="Kellner H."/>
        </authorList>
    </citation>
    <scope>NUCLEOTIDE SEQUENCE [LARGE SCALE GENOMIC DNA]</scope>
    <source>
        <strain evidence="1 2">DSM 105465</strain>
    </source>
</reference>
<organism evidence="1 2">
    <name type="scientific">Dentipellis fragilis</name>
    <dbReference type="NCBI Taxonomy" id="205917"/>
    <lineage>
        <taxon>Eukaryota</taxon>
        <taxon>Fungi</taxon>
        <taxon>Dikarya</taxon>
        <taxon>Basidiomycota</taxon>
        <taxon>Agaricomycotina</taxon>
        <taxon>Agaricomycetes</taxon>
        <taxon>Russulales</taxon>
        <taxon>Hericiaceae</taxon>
        <taxon>Dentipellis</taxon>
    </lineage>
</organism>
<dbReference type="Proteomes" id="UP000298327">
    <property type="component" value="Unassembled WGS sequence"/>
</dbReference>
<protein>
    <recommendedName>
        <fullName evidence="3">F-box domain-containing protein</fullName>
    </recommendedName>
</protein>
<sequence>MPSLPPELWKAVLQELAYMPGTLQKGYDPFSIEDHLDYDEPTAEMQAWKQDKRNAILVCKTWRRLALPMLYEILHIDSEAHARGIREALETAPVYEEDGFLGRGDFVRQIYISVRWSPLQVADEVASQDSILTGEHVARIVERCPHLSIFTYRMFPIPSILRPTFDAILGSRAASSLLKLDMAYHQTFWPTILWDLASEALGHLPRLETLVLTSAINNVGESAMLRMPAHIIHAPHLKTLVLPWSVYQLMLAHSSQLDMPELQAIHIMGVHIMSASNTTSGTLVHHSSMEANEMNRKIASIGVSNPDLWAPDDFSDCFAFLAHFPNLRSAHLLVADITLVPDPPLEHPSLTCIAIVQNHDIFMEQWNVSQRIVSSVDAGIEIILAGRFPKLRKVQVVGYYTETHKKDTERVAGWDQKLGERGIALEFCRAFQ</sequence>
<evidence type="ECO:0000313" key="1">
    <source>
        <dbReference type="EMBL" id="TFY70037.1"/>
    </source>
</evidence>
<dbReference type="AlphaFoldDB" id="A0A4Y9Z7N2"/>
<proteinExistence type="predicted"/>
<comment type="caution">
    <text evidence="1">The sequence shown here is derived from an EMBL/GenBank/DDBJ whole genome shotgun (WGS) entry which is preliminary data.</text>
</comment>